<sequence length="577" mass="61430">MPLPPPSPRRSDLSRRSPLAAVVCAAALLAALVAAPGHAGAAAAPGTPNTALNQMWARYGDGTGYDTMCGRWSGGDGTQSVLLPSGKRAWFFSDTYLGQVGDRRGFYRSFIHNSIVVQSGTDPATATLRTVTGGNTCQEKNTNLPFDQRYANAPVSGPGGFYWSGTGKVLGSNVVWFYLKSSGSAFLNTGMVTIPVSSLESGTVLNVTPTDLPAFSYHGSTNPIFWGSELLEGGDGYTYVYGWGTVDDANAKKPFLARVPTAQLADFNAWRFYTGGSSWTSTGGATGQAQAQPLQIYTDPMYSVVQQNGYYWHIGLDPVAAGRPLLARPSTTPWGFGSSQVELYRPPEGTHTSPYFYNIYDAHVQRGMGGTSNLVVSYNVNTTAVSQGCRSRADYEGPMYRARFVTVPRSALNPSAATSVQAVKASPAPERGVREGVRTPSAASAAKAASTGAARAAAAPDPSTIQWYDAYAFASGCPPVPGVTGLATVPKTDGSVDLTWNDSGPDITYVTYERNVTDGEPLSPLGLWSDEPHRSVQPLFLNMEDNGDTYEWQIEPYNAFGTTGPRSTPVRTTVRAN</sequence>
<reference evidence="4" key="1">
    <citation type="journal article" date="2019" name="Int. J. Syst. Evol. Microbiol.">
        <title>The Global Catalogue of Microorganisms (GCM) 10K type strain sequencing project: providing services to taxonomists for standard genome sequencing and annotation.</title>
        <authorList>
            <consortium name="The Broad Institute Genomics Platform"/>
            <consortium name="The Broad Institute Genome Sequencing Center for Infectious Disease"/>
            <person name="Wu L."/>
            <person name="Ma J."/>
        </authorList>
    </citation>
    <scope>NUCLEOTIDE SEQUENCE [LARGE SCALE GENOMIC DNA]</scope>
    <source>
        <strain evidence="4">JCM 9371</strain>
    </source>
</reference>
<dbReference type="EMBL" id="JBHTGP010000013">
    <property type="protein sequence ID" value="MFD0687889.1"/>
    <property type="molecule type" value="Genomic_DNA"/>
</dbReference>
<evidence type="ECO:0000313" key="4">
    <source>
        <dbReference type="Proteomes" id="UP001597063"/>
    </source>
</evidence>
<dbReference type="RefSeq" id="WP_131761044.1">
    <property type="nucleotide sequence ID" value="NZ_CAACUY010000143.1"/>
</dbReference>
<evidence type="ECO:0000256" key="1">
    <source>
        <dbReference type="SAM" id="MobiDB-lite"/>
    </source>
</evidence>
<evidence type="ECO:0000313" key="3">
    <source>
        <dbReference type="EMBL" id="MFD0687889.1"/>
    </source>
</evidence>
<evidence type="ECO:0000256" key="2">
    <source>
        <dbReference type="SAM" id="SignalP"/>
    </source>
</evidence>
<proteinExistence type="predicted"/>
<feature type="chain" id="PRO_5047265633" description="DUF4185 domain-containing protein" evidence="2">
    <location>
        <begin position="40"/>
        <end position="577"/>
    </location>
</feature>
<protein>
    <recommendedName>
        <fullName evidence="5">DUF4185 domain-containing protein</fullName>
    </recommendedName>
</protein>
<dbReference type="InterPro" id="IPR006311">
    <property type="entry name" value="TAT_signal"/>
</dbReference>
<feature type="signal peptide" evidence="2">
    <location>
        <begin position="1"/>
        <end position="39"/>
    </location>
</feature>
<accession>A0ABW2XQI5</accession>
<gene>
    <name evidence="3" type="ORF">ACFQZM_25565</name>
</gene>
<keyword evidence="2" id="KW-0732">Signal</keyword>
<evidence type="ECO:0008006" key="5">
    <source>
        <dbReference type="Google" id="ProtNLM"/>
    </source>
</evidence>
<feature type="region of interest" description="Disordered" evidence="1">
    <location>
        <begin position="416"/>
        <end position="444"/>
    </location>
</feature>
<organism evidence="3 4">
    <name type="scientific">Actinomadura fibrosa</name>
    <dbReference type="NCBI Taxonomy" id="111802"/>
    <lineage>
        <taxon>Bacteria</taxon>
        <taxon>Bacillati</taxon>
        <taxon>Actinomycetota</taxon>
        <taxon>Actinomycetes</taxon>
        <taxon>Streptosporangiales</taxon>
        <taxon>Thermomonosporaceae</taxon>
        <taxon>Actinomadura</taxon>
    </lineage>
</organism>
<name>A0ABW2XQI5_9ACTN</name>
<comment type="caution">
    <text evidence="3">The sequence shown here is derived from an EMBL/GenBank/DDBJ whole genome shotgun (WGS) entry which is preliminary data.</text>
</comment>
<dbReference type="Proteomes" id="UP001597063">
    <property type="component" value="Unassembled WGS sequence"/>
</dbReference>
<keyword evidence="4" id="KW-1185">Reference proteome</keyword>
<dbReference type="PROSITE" id="PS51318">
    <property type="entry name" value="TAT"/>
    <property type="match status" value="1"/>
</dbReference>